<comment type="cofactor">
    <cofactor evidence="1">
        <name>FMN</name>
        <dbReference type="ChEBI" id="CHEBI:58210"/>
    </cofactor>
</comment>
<keyword evidence="2" id="KW-0285">Flavoprotein</keyword>
<comment type="caution">
    <text evidence="6">The sequence shown here is derived from an EMBL/GenBank/DDBJ whole genome shotgun (WGS) entry which is preliminary data.</text>
</comment>
<dbReference type="EMBL" id="JAERQG010000002">
    <property type="protein sequence ID" value="MBL0765740.1"/>
    <property type="molecule type" value="Genomic_DNA"/>
</dbReference>
<evidence type="ECO:0000313" key="7">
    <source>
        <dbReference type="Proteomes" id="UP000642920"/>
    </source>
</evidence>
<keyword evidence="3" id="KW-0288">FMN</keyword>
<sequence length="207" mass="23434">MELNQSDFTRLDTRYRANFFNTLAGFKSANLIGTYDENDKENLAVFNSVIHLGANPALMGFILRPTTVERHTYENIKKTGFYTINHIHEAIIEKAHHTSAKYPSQISEFEASGLHAQVVDDFKAPFVKESIIKVGLEFRNEYFIKENDTRLIVGEVVHISIPKEFITAEGSIDLPKAQTVAISGLDSYLKTKLIKKLSYARPKPNNN</sequence>
<dbReference type="Gene3D" id="2.30.110.10">
    <property type="entry name" value="Electron Transport, Fmn-binding Protein, Chain A"/>
    <property type="match status" value="1"/>
</dbReference>
<dbReference type="SUPFAM" id="SSF50475">
    <property type="entry name" value="FMN-binding split barrel"/>
    <property type="match status" value="1"/>
</dbReference>
<organism evidence="6 7">
    <name type="scientific">Marivirga atlantica</name>
    <dbReference type="NCBI Taxonomy" id="1548457"/>
    <lineage>
        <taxon>Bacteria</taxon>
        <taxon>Pseudomonadati</taxon>
        <taxon>Bacteroidota</taxon>
        <taxon>Cytophagia</taxon>
        <taxon>Cytophagales</taxon>
        <taxon>Marivirgaceae</taxon>
        <taxon>Marivirga</taxon>
    </lineage>
</organism>
<keyword evidence="7" id="KW-1185">Reference proteome</keyword>
<name>A0A937DJ85_9BACT</name>
<dbReference type="PANTHER" id="PTHR33798:SF5">
    <property type="entry name" value="FLAVIN REDUCTASE LIKE DOMAIN-CONTAINING PROTEIN"/>
    <property type="match status" value="1"/>
</dbReference>
<reference evidence="6" key="1">
    <citation type="submission" date="2021-01" db="EMBL/GenBank/DDBJ databases">
        <title>Marivirga sp. nov., isolated from intertidal surface sediments.</title>
        <authorList>
            <person name="Zhang M."/>
        </authorList>
    </citation>
    <scope>NUCLEOTIDE SEQUENCE</scope>
    <source>
        <strain evidence="6">SM1354</strain>
    </source>
</reference>
<evidence type="ECO:0000259" key="5">
    <source>
        <dbReference type="Pfam" id="PF01613"/>
    </source>
</evidence>
<evidence type="ECO:0000256" key="1">
    <source>
        <dbReference type="ARBA" id="ARBA00001917"/>
    </source>
</evidence>
<evidence type="ECO:0000313" key="6">
    <source>
        <dbReference type="EMBL" id="MBL0765740.1"/>
    </source>
</evidence>
<protein>
    <submittedName>
        <fullName evidence="6">Flavin reductase</fullName>
    </submittedName>
</protein>
<evidence type="ECO:0000256" key="2">
    <source>
        <dbReference type="ARBA" id="ARBA00022630"/>
    </source>
</evidence>
<accession>A0A937DJ85</accession>
<dbReference type="Proteomes" id="UP000642920">
    <property type="component" value="Unassembled WGS sequence"/>
</dbReference>
<dbReference type="Pfam" id="PF01613">
    <property type="entry name" value="Flavin_Reduct"/>
    <property type="match status" value="1"/>
</dbReference>
<dbReference type="InterPro" id="IPR002563">
    <property type="entry name" value="Flavin_Rdtase-like_dom"/>
</dbReference>
<dbReference type="GO" id="GO:0016646">
    <property type="term" value="F:oxidoreductase activity, acting on the CH-NH group of donors, NAD or NADP as acceptor"/>
    <property type="evidence" value="ECO:0007669"/>
    <property type="project" value="UniProtKB-ARBA"/>
</dbReference>
<evidence type="ECO:0000256" key="3">
    <source>
        <dbReference type="ARBA" id="ARBA00022643"/>
    </source>
</evidence>
<gene>
    <name evidence="6" type="ORF">JKP34_10800</name>
</gene>
<proteinExistence type="inferred from homology"/>
<dbReference type="PANTHER" id="PTHR33798">
    <property type="entry name" value="FLAVOPROTEIN OXYGENASE"/>
    <property type="match status" value="1"/>
</dbReference>
<feature type="domain" description="Flavin reductase like" evidence="5">
    <location>
        <begin position="31"/>
        <end position="164"/>
    </location>
</feature>
<dbReference type="RefSeq" id="WP_201920938.1">
    <property type="nucleotide sequence ID" value="NZ_JAERQG010000002.1"/>
</dbReference>
<dbReference type="InterPro" id="IPR012349">
    <property type="entry name" value="Split_barrel_FMN-bd"/>
</dbReference>
<comment type="similarity">
    <text evidence="4">Belongs to the flavoredoxin family.</text>
</comment>
<dbReference type="AlphaFoldDB" id="A0A937DJ85"/>
<evidence type="ECO:0000256" key="4">
    <source>
        <dbReference type="ARBA" id="ARBA00038054"/>
    </source>
</evidence>
<dbReference type="GO" id="GO:0010181">
    <property type="term" value="F:FMN binding"/>
    <property type="evidence" value="ECO:0007669"/>
    <property type="project" value="InterPro"/>
</dbReference>